<reference evidence="2" key="1">
    <citation type="journal article" date="2021" name="PeerJ">
        <title>Extensive microbial diversity within the chicken gut microbiome revealed by metagenomics and culture.</title>
        <authorList>
            <person name="Gilroy R."/>
            <person name="Ravi A."/>
            <person name="Getino M."/>
            <person name="Pursley I."/>
            <person name="Horton D.L."/>
            <person name="Alikhan N.F."/>
            <person name="Baker D."/>
            <person name="Gharbi K."/>
            <person name="Hall N."/>
            <person name="Watson M."/>
            <person name="Adriaenssens E.M."/>
            <person name="Foster-Nyarko E."/>
            <person name="Jarju S."/>
            <person name="Secka A."/>
            <person name="Antonio M."/>
            <person name="Oren A."/>
            <person name="Chaudhuri R.R."/>
            <person name="La Ragione R."/>
            <person name="Hildebrand F."/>
            <person name="Pallen M.J."/>
        </authorList>
    </citation>
    <scope>NUCLEOTIDE SEQUENCE</scope>
    <source>
        <strain evidence="2">ChiHjej13B12-24818</strain>
    </source>
</reference>
<name>A0A9D2LB19_9MICO</name>
<evidence type="ECO:0000313" key="2">
    <source>
        <dbReference type="EMBL" id="HJB09240.1"/>
    </source>
</evidence>
<organism evidence="2 3">
    <name type="scientific">Candidatus Brachybacterium merdavium</name>
    <dbReference type="NCBI Taxonomy" id="2838513"/>
    <lineage>
        <taxon>Bacteria</taxon>
        <taxon>Bacillati</taxon>
        <taxon>Actinomycetota</taxon>
        <taxon>Actinomycetes</taxon>
        <taxon>Micrococcales</taxon>
        <taxon>Dermabacteraceae</taxon>
        <taxon>Brachybacterium</taxon>
    </lineage>
</organism>
<evidence type="ECO:0000259" key="1">
    <source>
        <dbReference type="PROSITE" id="PS51729"/>
    </source>
</evidence>
<dbReference type="SUPFAM" id="SSF55729">
    <property type="entry name" value="Acyl-CoA N-acyltransferases (Nat)"/>
    <property type="match status" value="1"/>
</dbReference>
<dbReference type="PROSITE" id="PS51729">
    <property type="entry name" value="GNAT_YJDJ"/>
    <property type="match status" value="1"/>
</dbReference>
<accession>A0A9D2LB19</accession>
<sequence length="108" mass="11898">MSDVPAVNHNPEESRYEITVDGQLAGFSQYLDTETEGTAQRILFHTEVGKAFGGRGLASTLTREAIGQAVSEGKRVVPMCSYVQKWVETHDDHADHIDAVTPEHKALF</sequence>
<dbReference type="Proteomes" id="UP000823823">
    <property type="component" value="Unassembled WGS sequence"/>
</dbReference>
<dbReference type="InterPro" id="IPR045057">
    <property type="entry name" value="Gcn5-rel_NAT"/>
</dbReference>
<dbReference type="Gene3D" id="3.40.630.30">
    <property type="match status" value="1"/>
</dbReference>
<dbReference type="EMBL" id="DWZH01000012">
    <property type="protein sequence ID" value="HJB09240.1"/>
    <property type="molecule type" value="Genomic_DNA"/>
</dbReference>
<proteinExistence type="predicted"/>
<protein>
    <submittedName>
        <fullName evidence="2">N-acetyltransferase</fullName>
    </submittedName>
</protein>
<dbReference type="PANTHER" id="PTHR31435">
    <property type="entry name" value="PROTEIN NATD1"/>
    <property type="match status" value="1"/>
</dbReference>
<reference evidence="2" key="2">
    <citation type="submission" date="2021-04" db="EMBL/GenBank/DDBJ databases">
        <authorList>
            <person name="Gilroy R."/>
        </authorList>
    </citation>
    <scope>NUCLEOTIDE SEQUENCE</scope>
    <source>
        <strain evidence="2">ChiHjej13B12-24818</strain>
    </source>
</reference>
<dbReference type="Pfam" id="PF14542">
    <property type="entry name" value="Acetyltransf_CG"/>
    <property type="match status" value="1"/>
</dbReference>
<dbReference type="AlphaFoldDB" id="A0A9D2LB19"/>
<comment type="caution">
    <text evidence="2">The sequence shown here is derived from an EMBL/GenBank/DDBJ whole genome shotgun (WGS) entry which is preliminary data.</text>
</comment>
<feature type="domain" description="N-acetyltransferase" evidence="1">
    <location>
        <begin position="8"/>
        <end position="98"/>
    </location>
</feature>
<dbReference type="PANTHER" id="PTHR31435:SF10">
    <property type="entry name" value="BSR4717 PROTEIN"/>
    <property type="match status" value="1"/>
</dbReference>
<dbReference type="InterPro" id="IPR031165">
    <property type="entry name" value="GNAT_YJDJ"/>
</dbReference>
<gene>
    <name evidence="2" type="ORF">H9786_01720</name>
</gene>
<evidence type="ECO:0000313" key="3">
    <source>
        <dbReference type="Proteomes" id="UP000823823"/>
    </source>
</evidence>
<dbReference type="InterPro" id="IPR016181">
    <property type="entry name" value="Acyl_CoA_acyltransferase"/>
</dbReference>